<name>A0A921SNF1_9MICO</name>
<proteinExistence type="predicted"/>
<dbReference type="EMBL" id="DYUK01000104">
    <property type="protein sequence ID" value="HJG79754.1"/>
    <property type="molecule type" value="Genomic_DNA"/>
</dbReference>
<comment type="caution">
    <text evidence="1">The sequence shown here is derived from an EMBL/GenBank/DDBJ whole genome shotgun (WGS) entry which is preliminary data.</text>
</comment>
<evidence type="ECO:0000313" key="1">
    <source>
        <dbReference type="EMBL" id="HJG79754.1"/>
    </source>
</evidence>
<evidence type="ECO:0000313" key="2">
    <source>
        <dbReference type="Proteomes" id="UP000784435"/>
    </source>
</evidence>
<reference evidence="1" key="2">
    <citation type="submission" date="2021-09" db="EMBL/GenBank/DDBJ databases">
        <authorList>
            <person name="Gilroy R."/>
        </authorList>
    </citation>
    <scope>NUCLEOTIDE SEQUENCE</scope>
    <source>
        <strain evidence="1">ChiGjej5B5-7349</strain>
    </source>
</reference>
<protein>
    <submittedName>
        <fullName evidence="1">Uncharacterized protein</fullName>
    </submittedName>
</protein>
<accession>A0A921SNF1</accession>
<reference evidence="1" key="1">
    <citation type="journal article" date="2021" name="PeerJ">
        <title>Extensive microbial diversity within the chicken gut microbiome revealed by metagenomics and culture.</title>
        <authorList>
            <person name="Gilroy R."/>
            <person name="Ravi A."/>
            <person name="Getino M."/>
            <person name="Pursley I."/>
            <person name="Horton D.L."/>
            <person name="Alikhan N.F."/>
            <person name="Baker D."/>
            <person name="Gharbi K."/>
            <person name="Hall N."/>
            <person name="Watson M."/>
            <person name="Adriaenssens E.M."/>
            <person name="Foster-Nyarko E."/>
            <person name="Jarju S."/>
            <person name="Secka A."/>
            <person name="Antonio M."/>
            <person name="Oren A."/>
            <person name="Chaudhuri R.R."/>
            <person name="La Ragione R."/>
            <person name="Hildebrand F."/>
            <person name="Pallen M.J."/>
        </authorList>
    </citation>
    <scope>NUCLEOTIDE SEQUENCE</scope>
    <source>
        <strain evidence="1">ChiGjej5B5-7349</strain>
    </source>
</reference>
<organism evidence="1 2">
    <name type="scientific">Brevibacterium senegalense</name>
    <dbReference type="NCBI Taxonomy" id="1033736"/>
    <lineage>
        <taxon>Bacteria</taxon>
        <taxon>Bacillati</taxon>
        <taxon>Actinomycetota</taxon>
        <taxon>Actinomycetes</taxon>
        <taxon>Micrococcales</taxon>
        <taxon>Brevibacteriaceae</taxon>
        <taxon>Brevibacterium</taxon>
    </lineage>
</organism>
<dbReference type="AlphaFoldDB" id="A0A921SNF1"/>
<gene>
    <name evidence="1" type="ORF">K8V08_05005</name>
</gene>
<sequence length="411" mass="42410">MNDRLRDLLHAVFPPRERASKEERLAASDARAPKLLLAVTVIAALLLPVGSSVGNRLTGAVCSSTGCDQPVSVLPACEAVGRDRLMAGQMLAFSTTSIDGAQRASTYGDGQVEVAVDDPDRQDSVLLYAFPDSAAAQRWLLAGSSTATAAIDAGAGPAPAGVADGYRGAAGTIGLIGDTEQEPRATAQRTGPRDGVLGELEERDAVSGTSRRVTVLDLGTEAGSSPQPQAARFAAELGLTGLLSVSVTHAQGGTPQRVEIAGWGSEQWSLDALRAADSAGDQPSRALSLDDDGAVWRVYSLDLRRQTNATVFQAAWDTADAFGVEASAALQDRLAGDAIFAEATIATGPDAQPADLVESMGLSLVRSSADQAMETQIVDARSADLAVAGSQLQPLLSCEDPDAQADEEDAA</sequence>
<dbReference type="Proteomes" id="UP000784435">
    <property type="component" value="Unassembled WGS sequence"/>
</dbReference>